<reference evidence="1" key="1">
    <citation type="submission" date="2023-05" db="EMBL/GenBank/DDBJ databases">
        <title>Nepenthes gracilis genome sequencing.</title>
        <authorList>
            <person name="Fukushima K."/>
        </authorList>
    </citation>
    <scope>NUCLEOTIDE SEQUENCE</scope>
    <source>
        <strain evidence="1">SING2019-196</strain>
    </source>
</reference>
<accession>A0AAD3T0L3</accession>
<dbReference type="Proteomes" id="UP001279734">
    <property type="component" value="Unassembled WGS sequence"/>
</dbReference>
<sequence>MSGSFQSKQASYSLQEGVWDSKNESHSHFPGMDKLLISPPFITSSEPSNHQRFLSDMNKMLNSCLESAGHGMVMFDGSSSVLEDGWRETQQGSQATKNVHHSLRPFTIHNTPNVDSVNLSRQQVVVNGGLKARTSWDNMLKKTGWYAVSGGGYDEFTGGTQLGAAQGVPNGREFGGVRLVSFPVVRKTVEFVTLEKRNLGGGRQQVQQQEFSEAFRRHFNEVQARQNG</sequence>
<dbReference type="EMBL" id="BSYO01000022">
    <property type="protein sequence ID" value="GMH20753.1"/>
    <property type="molecule type" value="Genomic_DNA"/>
</dbReference>
<comment type="caution">
    <text evidence="1">The sequence shown here is derived from an EMBL/GenBank/DDBJ whole genome shotgun (WGS) entry which is preliminary data.</text>
</comment>
<evidence type="ECO:0000313" key="2">
    <source>
        <dbReference type="Proteomes" id="UP001279734"/>
    </source>
</evidence>
<protein>
    <submittedName>
        <fullName evidence="1">Uncharacterized protein</fullName>
    </submittedName>
</protein>
<evidence type="ECO:0000313" key="1">
    <source>
        <dbReference type="EMBL" id="GMH20753.1"/>
    </source>
</evidence>
<dbReference type="AlphaFoldDB" id="A0AAD3T0L3"/>
<name>A0AAD3T0L3_NEPGR</name>
<proteinExistence type="predicted"/>
<organism evidence="1 2">
    <name type="scientific">Nepenthes gracilis</name>
    <name type="common">Slender pitcher plant</name>
    <dbReference type="NCBI Taxonomy" id="150966"/>
    <lineage>
        <taxon>Eukaryota</taxon>
        <taxon>Viridiplantae</taxon>
        <taxon>Streptophyta</taxon>
        <taxon>Embryophyta</taxon>
        <taxon>Tracheophyta</taxon>
        <taxon>Spermatophyta</taxon>
        <taxon>Magnoliopsida</taxon>
        <taxon>eudicotyledons</taxon>
        <taxon>Gunneridae</taxon>
        <taxon>Pentapetalae</taxon>
        <taxon>Caryophyllales</taxon>
        <taxon>Nepenthaceae</taxon>
        <taxon>Nepenthes</taxon>
    </lineage>
</organism>
<gene>
    <name evidence="1" type="ORF">Nepgr_022595</name>
</gene>
<keyword evidence="2" id="KW-1185">Reference proteome</keyword>